<evidence type="ECO:0000313" key="2">
    <source>
        <dbReference type="Proteomes" id="UP001195724"/>
    </source>
</evidence>
<evidence type="ECO:0000313" key="1">
    <source>
        <dbReference type="EMBL" id="MBM7815158.1"/>
    </source>
</evidence>
<proteinExistence type="predicted"/>
<comment type="caution">
    <text evidence="1">The sequence shown here is derived from an EMBL/GenBank/DDBJ whole genome shotgun (WGS) entry which is preliminary data.</text>
</comment>
<dbReference type="Proteomes" id="UP001195724">
    <property type="component" value="Unassembled WGS sequence"/>
</dbReference>
<dbReference type="EMBL" id="JAFBCL010000001">
    <property type="protein sequence ID" value="MBM7815158.1"/>
    <property type="molecule type" value="Genomic_DNA"/>
</dbReference>
<gene>
    <name evidence="1" type="ORF">JOE68_006023</name>
</gene>
<keyword evidence="2" id="KW-1185">Reference proteome</keyword>
<protein>
    <submittedName>
        <fullName evidence="1">Uncharacterized protein</fullName>
    </submittedName>
</protein>
<sequence length="37" mass="3993">MDRWQYLAVPAASLASTAVPEPVGVHRWTSRPARSGA</sequence>
<reference evidence="1 2" key="1">
    <citation type="submission" date="2021-01" db="EMBL/GenBank/DDBJ databases">
        <title>Sequencing the genomes of 1000 actinobacteria strains.</title>
        <authorList>
            <person name="Klenk H.-P."/>
        </authorList>
    </citation>
    <scope>NUCLEOTIDE SEQUENCE [LARGE SCALE GENOMIC DNA]</scope>
    <source>
        <strain evidence="1 2">DSM 44581</strain>
    </source>
</reference>
<organism evidence="1 2">
    <name type="scientific">Saccharothrix algeriensis</name>
    <dbReference type="NCBI Taxonomy" id="173560"/>
    <lineage>
        <taxon>Bacteria</taxon>
        <taxon>Bacillati</taxon>
        <taxon>Actinomycetota</taxon>
        <taxon>Actinomycetes</taxon>
        <taxon>Pseudonocardiales</taxon>
        <taxon>Pseudonocardiaceae</taxon>
        <taxon>Saccharothrix</taxon>
    </lineage>
</organism>
<name>A0ABS2SFY2_9PSEU</name>
<accession>A0ABS2SFY2</accession>